<feature type="transmembrane region" description="Helical" evidence="1">
    <location>
        <begin position="75"/>
        <end position="93"/>
    </location>
</feature>
<proteinExistence type="predicted"/>
<evidence type="ECO:0000313" key="2">
    <source>
        <dbReference type="EMBL" id="SKA17863.1"/>
    </source>
</evidence>
<feature type="transmembrane region" description="Helical" evidence="1">
    <location>
        <begin position="44"/>
        <end position="63"/>
    </location>
</feature>
<dbReference type="AlphaFoldDB" id="A0A1T4RPH8"/>
<keyword evidence="1" id="KW-0472">Membrane</keyword>
<gene>
    <name evidence="2" type="ORF">SAMN02745782_02743</name>
</gene>
<dbReference type="PANTHER" id="PTHR34980:SF1">
    <property type="entry name" value="INNER MEMBRANE PROTEIN"/>
    <property type="match status" value="1"/>
</dbReference>
<evidence type="ECO:0000313" key="3">
    <source>
        <dbReference type="Proteomes" id="UP000190834"/>
    </source>
</evidence>
<keyword evidence="3" id="KW-1185">Reference proteome</keyword>
<keyword evidence="1" id="KW-1133">Transmembrane helix</keyword>
<dbReference type="Pfam" id="PF05656">
    <property type="entry name" value="DUF805"/>
    <property type="match status" value="1"/>
</dbReference>
<dbReference type="InterPro" id="IPR008523">
    <property type="entry name" value="DUF805"/>
</dbReference>
<reference evidence="3" key="1">
    <citation type="submission" date="2017-02" db="EMBL/GenBank/DDBJ databases">
        <authorList>
            <person name="Varghese N."/>
            <person name="Submissions S."/>
        </authorList>
    </citation>
    <scope>NUCLEOTIDE SEQUENCE [LARGE SCALE GENOMIC DNA]</scope>
    <source>
        <strain evidence="3">DSM 19608</strain>
    </source>
</reference>
<dbReference type="GO" id="GO:0005886">
    <property type="term" value="C:plasma membrane"/>
    <property type="evidence" value="ECO:0007669"/>
    <property type="project" value="TreeGrafter"/>
</dbReference>
<evidence type="ECO:0000256" key="1">
    <source>
        <dbReference type="SAM" id="Phobius"/>
    </source>
</evidence>
<dbReference type="Proteomes" id="UP000190834">
    <property type="component" value="Unassembled WGS sequence"/>
</dbReference>
<feature type="transmembrane region" description="Helical" evidence="1">
    <location>
        <begin position="108"/>
        <end position="128"/>
    </location>
</feature>
<dbReference type="OrthoDB" id="9812349at2"/>
<sequence length="143" mass="16281">MPLQQLLFSFHGRIGRQTFWIWNGCYYLFIAIFILTANRWFPHWAPSLLPLVMLMILLPDLAVTAKRWHDRDKSSWWLLLNLPLILGRMSVPVGEASLATSPSWFDSFLALAALSCGSWILVECGFLAGTQGDNRFGKNPVSR</sequence>
<organism evidence="2 3">
    <name type="scientific">Vibrio cincinnatiensis DSM 19608</name>
    <dbReference type="NCBI Taxonomy" id="1123491"/>
    <lineage>
        <taxon>Bacteria</taxon>
        <taxon>Pseudomonadati</taxon>
        <taxon>Pseudomonadota</taxon>
        <taxon>Gammaproteobacteria</taxon>
        <taxon>Vibrionales</taxon>
        <taxon>Vibrionaceae</taxon>
        <taxon>Vibrio</taxon>
    </lineage>
</organism>
<dbReference type="PANTHER" id="PTHR34980">
    <property type="entry name" value="INNER MEMBRANE PROTEIN-RELATED-RELATED"/>
    <property type="match status" value="1"/>
</dbReference>
<dbReference type="EMBL" id="FUXB01000015">
    <property type="protein sequence ID" value="SKA17863.1"/>
    <property type="molecule type" value="Genomic_DNA"/>
</dbReference>
<dbReference type="RefSeq" id="WP_078927101.1">
    <property type="nucleotide sequence ID" value="NZ_FUXB01000015.1"/>
</dbReference>
<dbReference type="GeneID" id="70582533"/>
<protein>
    <submittedName>
        <fullName evidence="2">Uncharacterized membrane protein YhaH, DUF805 family</fullName>
    </submittedName>
</protein>
<feature type="transmembrane region" description="Helical" evidence="1">
    <location>
        <begin position="20"/>
        <end position="38"/>
    </location>
</feature>
<keyword evidence="1" id="KW-0812">Transmembrane</keyword>
<dbReference type="STRING" id="1123491.SAMN02745782_02743"/>
<accession>A0A1T4RPH8</accession>
<name>A0A1T4RPH8_VIBCI</name>